<gene>
    <name evidence="3" type="ORF">NMOB1V02_LOCUS2355</name>
</gene>
<keyword evidence="4" id="KW-1185">Reference proteome</keyword>
<feature type="region of interest" description="Disordered" evidence="1">
    <location>
        <begin position="1199"/>
        <end position="1219"/>
    </location>
</feature>
<proteinExistence type="predicted"/>
<dbReference type="Proteomes" id="UP000678499">
    <property type="component" value="Unassembled WGS sequence"/>
</dbReference>
<organism evidence="3">
    <name type="scientific">Notodromas monacha</name>
    <dbReference type="NCBI Taxonomy" id="399045"/>
    <lineage>
        <taxon>Eukaryota</taxon>
        <taxon>Metazoa</taxon>
        <taxon>Ecdysozoa</taxon>
        <taxon>Arthropoda</taxon>
        <taxon>Crustacea</taxon>
        <taxon>Oligostraca</taxon>
        <taxon>Ostracoda</taxon>
        <taxon>Podocopa</taxon>
        <taxon>Podocopida</taxon>
        <taxon>Cypridocopina</taxon>
        <taxon>Cypridoidea</taxon>
        <taxon>Cyprididae</taxon>
        <taxon>Notodromas</taxon>
    </lineage>
</organism>
<sequence length="1313" mass="151997">MSAFLVRLDFGLRDLSYMELGRNSAPGDFSKECEKDSRKRTVEFYIEQRGGEVLDEERSRLRVHVHKLEDGVKIGVACRKEFLLHVICSIGEDPSGAFVMTTMNPIFMDHFNLFLCLNDIYLNIHDPRTKHILKHGDIIDGGSFFGPCFKVMFLLRDKCDMREPQTSLLLLCPWLVLENIMKFLSPLEMMEKVVPVCRKLFDLMRRGKIWKHLEFRVYHDGNPGMPFGHLDDFCKVVSGYAKKLSVDLTCNEKSRLPMSDNCLCLLFKHYEWSTLKILDIFCVHNEEAWVEFLLHEGKTLTQLETLTLRGMDLGDLLMRVAHERGNITFPRCKEVTLRCSMKRVYAVNLRKMFPRLEKLHFYHADVSCLLVSMLKNIPLGMSSLERFPDSLGSGLLSSLHIYQLPIQLDAEGWRLAHRMGIFTNLQSLSMSADLFDRMSAAETTIFFPKHKAVVKNPGKVFEELSGCPKLEGFILSVTSDLPLEPLRQMSQQLKFIAFPGTTLRNAWSALGFLSHCRNSLEDLWIQVSNPKEIKQILRALKAFKKLKNAVLVLTKQFEFNNSVLPEQECFVKTMQECFSPGCTLKQVTLLAELEQGLGNFVGTYGTERGRLVAFLPTLITRFCSEWLNHVPKDTAMVCESGANTLEAKANLLQAMRAFLVKLNFGLRDLSYIELGECESMQAGVHHHPGGIRKRSTTEFYVERFDVTEYEEKLACTSCIPMHVHKLEDGVKLGAPCSRQHYLQKVFSIEEELSNSKFVLKTNEKFDSQFDDVLEVQINRGVFSLHQKGSMFRLNHGDVIEFFFQCIPYFRVMFLLANECSEQVPQTSALLSCPWPVLQNIFQFLTPCETMENLIPVCQQFFQLMRSGAIWTYLKFNVHPEQEYVPYGHLGDFCGVIARLKRLHVIDIWKSSYREIRPNILTFLDFLGSGELRRLHATALPLKLSIDDWLLAQRRRTFADLESLTLRGGEFQRMPLAGIMRDVFPKLKSIWFQNVRVSPTNAIDHILEMPSLEKLWFRNVRSELRPEPIPLYFFDRRPKGWLENIKLISADTWERYIPYSRMINLEFVAFFLRDKTTGVTDTDVYGARPRSLEKIFEELRNCSKLKGLILRIPDGFRCTVLNELSQKLEFAAISAADINKVKSVLECLHSDQTRLEEVWIRVFSRSEFAFEEIIAFLMRFKRLRKVVFVYTPRPSPDVRGFDVDDYSDGDSPDDDDDDSNFRRIQDQCLNDYKRVLRGFADSGCRWEQATFLYDDPIERESFTYSFKLRRQTEFTSFAVTKFFSDWFEYVSDGKEPSEFRAADLISALFPEQTE</sequence>
<name>A0A7R9GB40_9CRUS</name>
<feature type="domain" description="F-box" evidence="2">
    <location>
        <begin position="826"/>
        <end position="873"/>
    </location>
</feature>
<evidence type="ECO:0000313" key="4">
    <source>
        <dbReference type="Proteomes" id="UP000678499"/>
    </source>
</evidence>
<dbReference type="InterPro" id="IPR036047">
    <property type="entry name" value="F-box-like_dom_sf"/>
</dbReference>
<dbReference type="EMBL" id="OA882299">
    <property type="protein sequence ID" value="CAD7274524.1"/>
    <property type="molecule type" value="Genomic_DNA"/>
</dbReference>
<dbReference type="Gene3D" id="3.80.10.10">
    <property type="entry name" value="Ribonuclease Inhibitor"/>
    <property type="match status" value="1"/>
</dbReference>
<evidence type="ECO:0000259" key="2">
    <source>
        <dbReference type="PROSITE" id="PS50181"/>
    </source>
</evidence>
<accession>A0A7R9GB40</accession>
<dbReference type="InterPro" id="IPR032675">
    <property type="entry name" value="LRR_dom_sf"/>
</dbReference>
<protein>
    <recommendedName>
        <fullName evidence="2">F-box domain-containing protein</fullName>
    </recommendedName>
</protein>
<evidence type="ECO:0000256" key="1">
    <source>
        <dbReference type="SAM" id="MobiDB-lite"/>
    </source>
</evidence>
<dbReference type="EMBL" id="CAJPEX010000262">
    <property type="protein sequence ID" value="CAG0914676.1"/>
    <property type="molecule type" value="Genomic_DNA"/>
</dbReference>
<dbReference type="SUPFAM" id="SSF52047">
    <property type="entry name" value="RNI-like"/>
    <property type="match status" value="1"/>
</dbReference>
<dbReference type="InterPro" id="IPR001810">
    <property type="entry name" value="F-box_dom"/>
</dbReference>
<evidence type="ECO:0000313" key="3">
    <source>
        <dbReference type="EMBL" id="CAD7274524.1"/>
    </source>
</evidence>
<feature type="compositionally biased region" description="Acidic residues" evidence="1">
    <location>
        <begin position="1202"/>
        <end position="1217"/>
    </location>
</feature>
<feature type="domain" description="F-box" evidence="2">
    <location>
        <begin position="166"/>
        <end position="213"/>
    </location>
</feature>
<dbReference type="PROSITE" id="PS50181">
    <property type="entry name" value="FBOX"/>
    <property type="match status" value="2"/>
</dbReference>
<dbReference type="SUPFAM" id="SSF81383">
    <property type="entry name" value="F-box domain"/>
    <property type="match status" value="1"/>
</dbReference>
<reference evidence="3" key="1">
    <citation type="submission" date="2020-11" db="EMBL/GenBank/DDBJ databases">
        <authorList>
            <person name="Tran Van P."/>
        </authorList>
    </citation>
    <scope>NUCLEOTIDE SEQUENCE</scope>
</reference>